<dbReference type="UniPathway" id="UPA00588">
    <property type="reaction ID" value="UER00649"/>
</dbReference>
<evidence type="ECO:0000313" key="12">
    <source>
        <dbReference type="EMBL" id="SFW30294.1"/>
    </source>
</evidence>
<dbReference type="InterPro" id="IPR027417">
    <property type="entry name" value="P-loop_NTPase"/>
</dbReference>
<dbReference type="Pfam" id="PF00406">
    <property type="entry name" value="ADK"/>
    <property type="match status" value="1"/>
</dbReference>
<feature type="binding site" evidence="8">
    <location>
        <begin position="85"/>
        <end position="88"/>
    </location>
    <ligand>
        <name>AMP</name>
        <dbReference type="ChEBI" id="CHEBI:456215"/>
    </ligand>
</feature>
<dbReference type="PRINTS" id="PR00094">
    <property type="entry name" value="ADENYLTKNASE"/>
</dbReference>
<feature type="binding site" evidence="8">
    <location>
        <position position="126"/>
    </location>
    <ligand>
        <name>Zn(2+)</name>
        <dbReference type="ChEBI" id="CHEBI:29105"/>
        <note>structural</note>
    </ligand>
</feature>
<feature type="binding site" evidence="8">
    <location>
        <begin position="10"/>
        <end position="15"/>
    </location>
    <ligand>
        <name>ATP</name>
        <dbReference type="ChEBI" id="CHEBI:30616"/>
    </ligand>
</feature>
<feature type="binding site" evidence="8">
    <location>
        <position position="195"/>
    </location>
    <ligand>
        <name>ATP</name>
        <dbReference type="ChEBI" id="CHEBI:30616"/>
    </ligand>
</feature>
<dbReference type="EMBL" id="FPIP01000003">
    <property type="protein sequence ID" value="SFW30294.1"/>
    <property type="molecule type" value="Genomic_DNA"/>
</dbReference>
<dbReference type="InterPro" id="IPR007862">
    <property type="entry name" value="Adenylate_kinase_lid-dom"/>
</dbReference>
<reference evidence="12 13" key="1">
    <citation type="submission" date="2016-11" db="EMBL/GenBank/DDBJ databases">
        <authorList>
            <person name="Jaros S."/>
            <person name="Januszkiewicz K."/>
            <person name="Wedrychowicz H."/>
        </authorList>
    </citation>
    <scope>NUCLEOTIDE SEQUENCE [LARGE SCALE GENOMIC DNA]</scope>
    <source>
        <strain evidence="12 13">YL228</strain>
    </source>
</reference>
<feature type="binding site" evidence="8">
    <location>
        <position position="129"/>
    </location>
    <ligand>
        <name>Zn(2+)</name>
        <dbReference type="ChEBI" id="CHEBI:29105"/>
        <note>structural</note>
    </ligand>
</feature>
<dbReference type="SUPFAM" id="SSF52540">
    <property type="entry name" value="P-loop containing nucleoside triphosphate hydrolases"/>
    <property type="match status" value="1"/>
</dbReference>
<evidence type="ECO:0000259" key="11">
    <source>
        <dbReference type="Pfam" id="PF05191"/>
    </source>
</evidence>
<comment type="similarity">
    <text evidence="8 9">Belongs to the adenylate kinase family.</text>
</comment>
<dbReference type="GO" id="GO:0005524">
    <property type="term" value="F:ATP binding"/>
    <property type="evidence" value="ECO:0007669"/>
    <property type="project" value="UniProtKB-UniRule"/>
</dbReference>
<feature type="binding site" evidence="8">
    <location>
        <begin position="132"/>
        <end position="133"/>
    </location>
    <ligand>
        <name>ATP</name>
        <dbReference type="ChEBI" id="CHEBI:30616"/>
    </ligand>
</feature>
<comment type="subcellular location">
    <subcellularLocation>
        <location evidence="8 10">Cytoplasm</location>
    </subcellularLocation>
</comment>
<feature type="binding site" evidence="8">
    <location>
        <position position="167"/>
    </location>
    <ligand>
        <name>AMP</name>
        <dbReference type="ChEBI" id="CHEBI:456215"/>
    </ligand>
</feature>
<evidence type="ECO:0000256" key="8">
    <source>
        <dbReference type="HAMAP-Rule" id="MF_00235"/>
    </source>
</evidence>
<keyword evidence="5 8" id="KW-0418">Kinase</keyword>
<accession>A0A1K1N7H6</accession>
<feature type="binding site" evidence="8">
    <location>
        <begin position="57"/>
        <end position="59"/>
    </location>
    <ligand>
        <name>AMP</name>
        <dbReference type="ChEBI" id="CHEBI:456215"/>
    </ligand>
</feature>
<evidence type="ECO:0000256" key="3">
    <source>
        <dbReference type="ARBA" id="ARBA00022727"/>
    </source>
</evidence>
<protein>
    <recommendedName>
        <fullName evidence="8 10">Adenylate kinase</fullName>
        <shortName evidence="8">AK</shortName>
        <ecNumber evidence="8 10">2.7.4.3</ecNumber>
    </recommendedName>
    <alternativeName>
        <fullName evidence="8">ATP-AMP transphosphorylase</fullName>
    </alternativeName>
    <alternativeName>
        <fullName evidence="8">ATP:AMP phosphotransferase</fullName>
    </alternativeName>
    <alternativeName>
        <fullName evidence="8">Adenylate monophosphate kinase</fullName>
    </alternativeName>
</protein>
<name>A0A1K1N7H6_RUMFL</name>
<dbReference type="FunFam" id="3.40.50.300:FF:000106">
    <property type="entry name" value="Adenylate kinase mitochondrial"/>
    <property type="match status" value="1"/>
</dbReference>
<dbReference type="InterPro" id="IPR000850">
    <property type="entry name" value="Adenylat/UMP-CMP_kin"/>
</dbReference>
<dbReference type="CDD" id="cd01428">
    <property type="entry name" value="ADK"/>
    <property type="match status" value="1"/>
</dbReference>
<feature type="binding site" evidence="8">
    <location>
        <position position="156"/>
    </location>
    <ligand>
        <name>AMP</name>
        <dbReference type="ChEBI" id="CHEBI:456215"/>
    </ligand>
</feature>
<dbReference type="GO" id="GO:0044209">
    <property type="term" value="P:AMP salvage"/>
    <property type="evidence" value="ECO:0007669"/>
    <property type="project" value="UniProtKB-UniRule"/>
</dbReference>
<evidence type="ECO:0000256" key="1">
    <source>
        <dbReference type="ARBA" id="ARBA00022679"/>
    </source>
</evidence>
<feature type="binding site" evidence="8">
    <location>
        <position position="146"/>
    </location>
    <ligand>
        <name>Zn(2+)</name>
        <dbReference type="ChEBI" id="CHEBI:29105"/>
        <note>structural</note>
    </ligand>
</feature>
<keyword evidence="3 8" id="KW-0545">Nucleotide biosynthesis</keyword>
<dbReference type="NCBIfam" id="NF001380">
    <property type="entry name" value="PRK00279.1-2"/>
    <property type="match status" value="1"/>
</dbReference>
<keyword evidence="1 8" id="KW-0808">Transferase</keyword>
<evidence type="ECO:0000313" key="13">
    <source>
        <dbReference type="Proteomes" id="UP000183461"/>
    </source>
</evidence>
<keyword evidence="7 8" id="KW-0067">ATP-binding</keyword>
<dbReference type="InterPro" id="IPR033690">
    <property type="entry name" value="Adenylat_kinase_CS"/>
</dbReference>
<organism evidence="12 13">
    <name type="scientific">Ruminococcus flavefaciens</name>
    <dbReference type="NCBI Taxonomy" id="1265"/>
    <lineage>
        <taxon>Bacteria</taxon>
        <taxon>Bacillati</taxon>
        <taxon>Bacillota</taxon>
        <taxon>Clostridia</taxon>
        <taxon>Eubacteriales</taxon>
        <taxon>Oscillospiraceae</taxon>
        <taxon>Ruminococcus</taxon>
    </lineage>
</organism>
<comment type="subunit">
    <text evidence="8 10">Monomer.</text>
</comment>
<feature type="region of interest" description="NMP" evidence="8">
    <location>
        <begin position="30"/>
        <end position="59"/>
    </location>
</feature>
<dbReference type="Pfam" id="PF05191">
    <property type="entry name" value="ADK_lid"/>
    <property type="match status" value="1"/>
</dbReference>
<feature type="region of interest" description="LID" evidence="8">
    <location>
        <begin position="122"/>
        <end position="159"/>
    </location>
</feature>
<dbReference type="HAMAP" id="MF_00235">
    <property type="entry name" value="Adenylate_kinase_Adk"/>
    <property type="match status" value="1"/>
</dbReference>
<dbReference type="PROSITE" id="PS00113">
    <property type="entry name" value="ADENYLATE_KINASE"/>
    <property type="match status" value="1"/>
</dbReference>
<comment type="domain">
    <text evidence="8">Consists of three domains, a large central CORE domain and two small peripheral domains, NMPbind and LID, which undergo movements during catalysis. The LID domain closes over the site of phosphoryl transfer upon ATP binding. Assembling and dissambling the active center during each catalytic cycle provides an effective means to prevent ATP hydrolysis. Some bacteria have evolved a zinc-coordinating structure that stabilizes the LID domain.</text>
</comment>
<keyword evidence="6 8" id="KW-0862">Zinc</keyword>
<dbReference type="InterPro" id="IPR006259">
    <property type="entry name" value="Adenyl_kin_sub"/>
</dbReference>
<feature type="binding site" evidence="8">
    <location>
        <position position="36"/>
    </location>
    <ligand>
        <name>AMP</name>
        <dbReference type="ChEBI" id="CHEBI:456215"/>
    </ligand>
</feature>
<evidence type="ECO:0000256" key="4">
    <source>
        <dbReference type="ARBA" id="ARBA00022741"/>
    </source>
</evidence>
<comment type="catalytic activity">
    <reaction evidence="8 10">
        <text>AMP + ATP = 2 ADP</text>
        <dbReference type="Rhea" id="RHEA:12973"/>
        <dbReference type="ChEBI" id="CHEBI:30616"/>
        <dbReference type="ChEBI" id="CHEBI:456215"/>
        <dbReference type="ChEBI" id="CHEBI:456216"/>
        <dbReference type="EC" id="2.7.4.3"/>
    </reaction>
</comment>
<gene>
    <name evidence="8" type="primary">adk</name>
    <name evidence="12" type="ORF">SAMN02910280_1707</name>
</gene>
<feature type="binding site" evidence="8">
    <location>
        <position position="149"/>
    </location>
    <ligand>
        <name>Zn(2+)</name>
        <dbReference type="ChEBI" id="CHEBI:29105"/>
        <note>structural</note>
    </ligand>
</feature>
<dbReference type="RefSeq" id="WP_024860935.1">
    <property type="nucleotide sequence ID" value="NZ_CACVNT010000002.1"/>
</dbReference>
<dbReference type="GO" id="GO:0005737">
    <property type="term" value="C:cytoplasm"/>
    <property type="evidence" value="ECO:0007669"/>
    <property type="project" value="UniProtKB-SubCell"/>
</dbReference>
<evidence type="ECO:0000256" key="7">
    <source>
        <dbReference type="ARBA" id="ARBA00022840"/>
    </source>
</evidence>
<dbReference type="Proteomes" id="UP000183461">
    <property type="component" value="Unassembled WGS sequence"/>
</dbReference>
<evidence type="ECO:0000256" key="6">
    <source>
        <dbReference type="ARBA" id="ARBA00022833"/>
    </source>
</evidence>
<feature type="binding site" evidence="8">
    <location>
        <position position="123"/>
    </location>
    <ligand>
        <name>ATP</name>
        <dbReference type="ChEBI" id="CHEBI:30616"/>
    </ligand>
</feature>
<evidence type="ECO:0000256" key="9">
    <source>
        <dbReference type="RuleBase" id="RU003330"/>
    </source>
</evidence>
<keyword evidence="4 8" id="KW-0547">Nucleotide-binding</keyword>
<comment type="function">
    <text evidence="8">Catalyzes the reversible transfer of the terminal phosphate group between ATP and AMP. Plays an important role in cellular energy homeostasis and in adenine nucleotide metabolism.</text>
</comment>
<comment type="pathway">
    <text evidence="8">Purine metabolism; AMP biosynthesis via salvage pathway; AMP from ADP: step 1/1.</text>
</comment>
<keyword evidence="8" id="KW-0963">Cytoplasm</keyword>
<keyword evidence="2 8" id="KW-0479">Metal-binding</keyword>
<feature type="binding site" evidence="8">
    <location>
        <position position="31"/>
    </location>
    <ligand>
        <name>AMP</name>
        <dbReference type="ChEBI" id="CHEBI:456215"/>
    </ligand>
</feature>
<feature type="binding site" evidence="8">
    <location>
        <position position="92"/>
    </location>
    <ligand>
        <name>AMP</name>
        <dbReference type="ChEBI" id="CHEBI:456215"/>
    </ligand>
</feature>
<dbReference type="AlphaFoldDB" id="A0A1K1N7H6"/>
<feature type="domain" description="Adenylate kinase active site lid" evidence="11">
    <location>
        <begin position="123"/>
        <end position="158"/>
    </location>
</feature>
<evidence type="ECO:0000256" key="5">
    <source>
        <dbReference type="ARBA" id="ARBA00022777"/>
    </source>
</evidence>
<evidence type="ECO:0000256" key="2">
    <source>
        <dbReference type="ARBA" id="ARBA00022723"/>
    </source>
</evidence>
<dbReference type="GO" id="GO:0008270">
    <property type="term" value="F:zinc ion binding"/>
    <property type="evidence" value="ECO:0007669"/>
    <property type="project" value="UniProtKB-UniRule"/>
</dbReference>
<dbReference type="EC" id="2.7.4.3" evidence="8 10"/>
<proteinExistence type="inferred from homology"/>
<sequence length="212" mass="22955">MNLIFLGAPGAGKGTQAEVVSDALNIPQISTGNILREAAKNGTEYGLKAKAAMDAGALVSDDIVIGILKERIAEDDCKNGFILDGFPRTVPQAEALDKMNIKIDKVIEIHVPDETIKQRVSGRRVCQGCGASYHIEYKPTKVDGVCDKCGDKTIVRKDDQPEVVLDRLATYHEKTAPLKDYYEKQGKLVTVIGQEEVAETSKLTLAAVGVEK</sequence>
<dbReference type="Gene3D" id="3.40.50.300">
    <property type="entry name" value="P-loop containing nucleotide triphosphate hydrolases"/>
    <property type="match status" value="1"/>
</dbReference>
<dbReference type="PANTHER" id="PTHR23359">
    <property type="entry name" value="NUCLEOTIDE KINASE"/>
    <property type="match status" value="1"/>
</dbReference>
<dbReference type="NCBIfam" id="NF001381">
    <property type="entry name" value="PRK00279.1-3"/>
    <property type="match status" value="1"/>
</dbReference>
<evidence type="ECO:0000256" key="10">
    <source>
        <dbReference type="RuleBase" id="RU003331"/>
    </source>
</evidence>
<dbReference type="NCBIfam" id="TIGR01351">
    <property type="entry name" value="adk"/>
    <property type="match status" value="1"/>
</dbReference>
<dbReference type="GO" id="GO:0004017">
    <property type="term" value="F:AMP kinase activity"/>
    <property type="evidence" value="ECO:0007669"/>
    <property type="project" value="UniProtKB-UniRule"/>
</dbReference>